<evidence type="ECO:0000313" key="2">
    <source>
        <dbReference type="Proteomes" id="UP000021210"/>
    </source>
</evidence>
<reference evidence="1 2" key="1">
    <citation type="submission" date="2013-12" db="EMBL/GenBank/DDBJ databases">
        <authorList>
            <person name="Zelazny A."/>
            <person name="Olivier K."/>
            <person name="Holland S."/>
            <person name="Lenaerts A."/>
            <person name="Ordway D."/>
            <person name="DeGroote M.A."/>
            <person name="Parker T."/>
            <person name="Sizemore C."/>
            <person name="Tallon L.J."/>
            <person name="Sadzewicz L.K."/>
            <person name="Sengamalay N."/>
            <person name="Fraser C.M."/>
            <person name="Hine E."/>
            <person name="Shefchek K.A."/>
            <person name="Das S.P."/>
            <person name="Tettelin H."/>
        </authorList>
    </citation>
    <scope>NUCLEOTIDE SEQUENCE [LARGE SCALE GENOMIC DNA]</scope>
    <source>
        <strain evidence="1 2">1948</strain>
    </source>
</reference>
<proteinExistence type="predicted"/>
<accession>A0A829QH06</accession>
<evidence type="ECO:0000313" key="1">
    <source>
        <dbReference type="EMBL" id="EUA61556.1"/>
    </source>
</evidence>
<name>A0A829QH06_9MYCO</name>
<organism evidence="1 2">
    <name type="scientific">Mycobacteroides abscessus 1948</name>
    <dbReference type="NCBI Taxonomy" id="1299323"/>
    <lineage>
        <taxon>Bacteria</taxon>
        <taxon>Bacillati</taxon>
        <taxon>Actinomycetota</taxon>
        <taxon>Actinomycetes</taxon>
        <taxon>Mycobacteriales</taxon>
        <taxon>Mycobacteriaceae</taxon>
        <taxon>Mycobacteroides</taxon>
        <taxon>Mycobacteroides abscessus</taxon>
    </lineage>
</organism>
<dbReference type="Proteomes" id="UP000021210">
    <property type="component" value="Unassembled WGS sequence"/>
</dbReference>
<sequence>MIAISFQNLCRLLQHIIEFAPNAARAETLIVNYLAQLVNG</sequence>
<protein>
    <submittedName>
        <fullName evidence="1">Uncharacterized protein</fullName>
    </submittedName>
</protein>
<dbReference type="EMBL" id="JAOH01000002">
    <property type="protein sequence ID" value="EUA61556.1"/>
    <property type="molecule type" value="Genomic_DNA"/>
</dbReference>
<comment type="caution">
    <text evidence="1">The sequence shown here is derived from an EMBL/GenBank/DDBJ whole genome shotgun (WGS) entry which is preliminary data.</text>
</comment>
<gene>
    <name evidence="1" type="ORF">I542_1699</name>
</gene>
<dbReference type="AlphaFoldDB" id="A0A829QH06"/>